<accession>A0ABP9Z3K9</accession>
<evidence type="ECO:0000313" key="2">
    <source>
        <dbReference type="Proteomes" id="UP001473302"/>
    </source>
</evidence>
<evidence type="ECO:0000313" key="1">
    <source>
        <dbReference type="EMBL" id="GAA5813688.1"/>
    </source>
</evidence>
<proteinExistence type="predicted"/>
<comment type="caution">
    <text evidence="1">The sequence shown here is derived from an EMBL/GenBank/DDBJ whole genome shotgun (WGS) entry which is preliminary data.</text>
</comment>
<name>A0ABP9Z3K9_9FUNG</name>
<dbReference type="Proteomes" id="UP001473302">
    <property type="component" value="Unassembled WGS sequence"/>
</dbReference>
<keyword evidence="2" id="KW-1185">Reference proteome</keyword>
<organism evidence="1 2">
    <name type="scientific">Mucor flavus</name>
    <dbReference type="NCBI Taxonomy" id="439312"/>
    <lineage>
        <taxon>Eukaryota</taxon>
        <taxon>Fungi</taxon>
        <taxon>Fungi incertae sedis</taxon>
        <taxon>Mucoromycota</taxon>
        <taxon>Mucoromycotina</taxon>
        <taxon>Mucoromycetes</taxon>
        <taxon>Mucorales</taxon>
        <taxon>Mucorineae</taxon>
        <taxon>Mucoraceae</taxon>
        <taxon>Mucor</taxon>
    </lineage>
</organism>
<protein>
    <submittedName>
        <fullName evidence="1">Uncharacterized protein</fullName>
    </submittedName>
</protein>
<reference evidence="1 2" key="1">
    <citation type="submission" date="2024-04" db="EMBL/GenBank/DDBJ databases">
        <title>genome sequences of Mucor flavus KT1a and Helicostylum pulchrum KT1b strains isolated from the surface of a dry-aged beef.</title>
        <authorList>
            <person name="Toyotome T."/>
            <person name="Hosono M."/>
            <person name="Torimaru M."/>
            <person name="Fukuda K."/>
            <person name="Mikami N."/>
        </authorList>
    </citation>
    <scope>NUCLEOTIDE SEQUENCE [LARGE SCALE GENOMIC DNA]</scope>
    <source>
        <strain evidence="1 2">KT1a</strain>
    </source>
</reference>
<sequence>MSKSIVRNPEVVNIITEALFNSKDKYIVCDSEWNNGTRPDLVFEPKAPIPESPPIVVEFRYTVNEEFMRRVTDYGLEASKRYKRSPIILIVCVNTMSSGIDQRILPASRIPSSCTVPSQSWASECLILCESSHFNNELASCWHKLAMEHYESNARNQLHPVDVLGKVLATQEREYDNLLELVNSDASSETISQAIELAKSRNKDLKRKYIDIDDSDVMTQSTSSLAFQRGMEFVKRFKKARMDWVTCLSEGRKVGLLKYNNTATPYQKTLFVYNLEIKLRSAVAAERRASINVRTAKKD</sequence>
<dbReference type="EMBL" id="BAABUK010000018">
    <property type="protein sequence ID" value="GAA5813688.1"/>
    <property type="molecule type" value="Genomic_DNA"/>
</dbReference>
<gene>
    <name evidence="1" type="ORF">MFLAVUS_007174</name>
</gene>